<evidence type="ECO:0000313" key="1">
    <source>
        <dbReference type="EMBL" id="CAE6403236.1"/>
    </source>
</evidence>
<accession>A0A8H3A725</accession>
<sequence length="206" mass="21899">MLGLDLSGTGPLHILSETNEMDGDSAECTDDLLSIRGLIDGIDTEIGLLEKTERLCEVALGTCKPGCWRGKLDMGEMEPTEGREPGRTVLGSCEAGKIRPGSIAVDPDMMEEMDSRRERKLDGLWPGHVKSGGDMVENTVEATEDIIGYGLDRGGSNSLNVDANVGLARSNAMSKVQFVPQYSHSGTAGAWARFIAVISLTASVAV</sequence>
<dbReference type="AlphaFoldDB" id="A0A8H3A725"/>
<reference evidence="1" key="1">
    <citation type="submission" date="2021-01" db="EMBL/GenBank/DDBJ databases">
        <authorList>
            <person name="Kaushik A."/>
        </authorList>
    </citation>
    <scope>NUCLEOTIDE SEQUENCE</scope>
    <source>
        <strain evidence="1">AG3-1AP</strain>
    </source>
</reference>
<evidence type="ECO:0000313" key="2">
    <source>
        <dbReference type="Proteomes" id="UP000663831"/>
    </source>
</evidence>
<organism evidence="1 2">
    <name type="scientific">Rhizoctonia solani</name>
    <dbReference type="NCBI Taxonomy" id="456999"/>
    <lineage>
        <taxon>Eukaryota</taxon>
        <taxon>Fungi</taxon>
        <taxon>Dikarya</taxon>
        <taxon>Basidiomycota</taxon>
        <taxon>Agaricomycotina</taxon>
        <taxon>Agaricomycetes</taxon>
        <taxon>Cantharellales</taxon>
        <taxon>Ceratobasidiaceae</taxon>
        <taxon>Rhizoctonia</taxon>
    </lineage>
</organism>
<name>A0A8H3A725_9AGAM</name>
<dbReference type="Proteomes" id="UP000663831">
    <property type="component" value="Unassembled WGS sequence"/>
</dbReference>
<proteinExistence type="predicted"/>
<feature type="non-terminal residue" evidence="1">
    <location>
        <position position="1"/>
    </location>
</feature>
<dbReference type="EMBL" id="CAJMWV010000544">
    <property type="protein sequence ID" value="CAE6403236.1"/>
    <property type="molecule type" value="Genomic_DNA"/>
</dbReference>
<protein>
    <submittedName>
        <fullName evidence="1">Uncharacterized protein</fullName>
    </submittedName>
</protein>
<gene>
    <name evidence="1" type="ORF">RDB_LOCUS16080</name>
</gene>
<comment type="caution">
    <text evidence="1">The sequence shown here is derived from an EMBL/GenBank/DDBJ whole genome shotgun (WGS) entry which is preliminary data.</text>
</comment>